<dbReference type="UniPathway" id="UPA00799"/>
<dbReference type="SFLD" id="SFLDS00005">
    <property type="entry name" value="Isoprenoid_Synthase_Type_I"/>
    <property type="match status" value="1"/>
</dbReference>
<dbReference type="PANTHER" id="PTHR31480">
    <property type="entry name" value="BIFUNCTIONAL LYCOPENE CYCLASE/PHYTOENE SYNTHASE"/>
    <property type="match status" value="1"/>
</dbReference>
<dbReference type="GO" id="GO:0004311">
    <property type="term" value="F:geranylgeranyl diphosphate synthase activity"/>
    <property type="evidence" value="ECO:0007669"/>
    <property type="project" value="InterPro"/>
</dbReference>
<proteinExistence type="predicted"/>
<protein>
    <submittedName>
        <fullName evidence="3">Phytoene/squalene synthase family protein</fullName>
    </submittedName>
</protein>
<accession>A0A371NQ24</accession>
<reference evidence="3 4" key="1">
    <citation type="submission" date="2018-08" db="EMBL/GenBank/DDBJ databases">
        <title>Isolation, diversity and antifungal activity of Actinobacteria from cow dung.</title>
        <authorList>
            <person name="Ling L."/>
        </authorList>
    </citation>
    <scope>NUCLEOTIDE SEQUENCE [LARGE SCALE GENOMIC DNA]</scope>
    <source>
        <strain evidence="3 4">NEAU-LLE</strain>
    </source>
</reference>
<dbReference type="OrthoDB" id="9807580at2"/>
<dbReference type="SFLD" id="SFLDG01018">
    <property type="entry name" value="Squalene/Phytoene_Synthase_Lik"/>
    <property type="match status" value="1"/>
</dbReference>
<evidence type="ECO:0000256" key="2">
    <source>
        <dbReference type="ARBA" id="ARBA00022679"/>
    </source>
</evidence>
<keyword evidence="2" id="KW-0808">Transferase</keyword>
<dbReference type="InterPro" id="IPR044843">
    <property type="entry name" value="Trans_IPPS_bact-type"/>
</dbReference>
<dbReference type="SFLD" id="SFLDG01212">
    <property type="entry name" value="Phytoene_synthase_like"/>
    <property type="match status" value="1"/>
</dbReference>
<dbReference type="PROSITE" id="PS01045">
    <property type="entry name" value="SQUALEN_PHYTOEN_SYN_2"/>
    <property type="match status" value="1"/>
</dbReference>
<gene>
    <name evidence="3" type="ORF">DY023_15390</name>
</gene>
<dbReference type="Gene3D" id="1.10.600.10">
    <property type="entry name" value="Farnesyl Diphosphate Synthase"/>
    <property type="match status" value="1"/>
</dbReference>
<dbReference type="InterPro" id="IPR008949">
    <property type="entry name" value="Isoprenoid_synthase_dom_sf"/>
</dbReference>
<keyword evidence="4" id="KW-1185">Reference proteome</keyword>
<dbReference type="RefSeq" id="WP_116243225.1">
    <property type="nucleotide sequence ID" value="NZ_QUAB01000047.1"/>
</dbReference>
<dbReference type="AlphaFoldDB" id="A0A371NQ24"/>
<organism evidence="3 4">
    <name type="scientific">Microbacterium bovistercoris</name>
    <dbReference type="NCBI Taxonomy" id="2293570"/>
    <lineage>
        <taxon>Bacteria</taxon>
        <taxon>Bacillati</taxon>
        <taxon>Actinomycetota</taxon>
        <taxon>Actinomycetes</taxon>
        <taxon>Micrococcales</taxon>
        <taxon>Microbacteriaceae</taxon>
        <taxon>Microbacterium</taxon>
    </lineage>
</organism>
<dbReference type="Pfam" id="PF00494">
    <property type="entry name" value="SQS_PSY"/>
    <property type="match status" value="1"/>
</dbReference>
<dbReference type="InterPro" id="IPR019845">
    <property type="entry name" value="Squalene/phytoene_synthase_CS"/>
</dbReference>
<dbReference type="EMBL" id="QUAB01000047">
    <property type="protein sequence ID" value="REJ04283.1"/>
    <property type="molecule type" value="Genomic_DNA"/>
</dbReference>
<evidence type="ECO:0000256" key="1">
    <source>
        <dbReference type="ARBA" id="ARBA00004684"/>
    </source>
</evidence>
<dbReference type="GO" id="GO:0008299">
    <property type="term" value="P:isoprenoid biosynthetic process"/>
    <property type="evidence" value="ECO:0007669"/>
    <property type="project" value="UniProtKB-ARBA"/>
</dbReference>
<evidence type="ECO:0000313" key="4">
    <source>
        <dbReference type="Proteomes" id="UP000262172"/>
    </source>
</evidence>
<comment type="pathway">
    <text evidence="1">Carotenoid biosynthesis; phytoene biosynthesis.</text>
</comment>
<dbReference type="SUPFAM" id="SSF48576">
    <property type="entry name" value="Terpenoid synthases"/>
    <property type="match status" value="1"/>
</dbReference>
<comment type="caution">
    <text evidence="3">The sequence shown here is derived from an EMBL/GenBank/DDBJ whole genome shotgun (WGS) entry which is preliminary data.</text>
</comment>
<name>A0A371NQ24_9MICO</name>
<evidence type="ECO:0000313" key="3">
    <source>
        <dbReference type="EMBL" id="REJ04283.1"/>
    </source>
</evidence>
<sequence length="289" mass="31640">MSRPEGLALYTTTARSSSRRIIRSYSTSFGMASRLLPRDVRQGIADVYGLVRIADEIVDGPASEAGLDTGTTRRILDELEQETILALSRGFSTNVIVHAFAVTARQTGIDADLLRPFFASMRMDLDPFASDRETFRRYVHGSAEVVGSMCLRVFAREAPGVTIDEHLEEGARRLGAAFQKVNFLRDLAEDVDSLGRQYIPGTHAGVLAEEDKIAMVDEIADDLAAARSAIRRLPPRSRRATAAAAALFGRLNEQLRTTPVDQLRRERVSVPMGVKLRLVSGAALGQVRG</sequence>
<dbReference type="InterPro" id="IPR002060">
    <property type="entry name" value="Squ/phyt_synthse"/>
</dbReference>
<dbReference type="Proteomes" id="UP000262172">
    <property type="component" value="Unassembled WGS sequence"/>
</dbReference>